<keyword evidence="3" id="KW-1185">Reference proteome</keyword>
<dbReference type="KEGG" id="hbs:IPV69_01760"/>
<sequence length="295" mass="32066">MSPPASPTAKQESPTGITHALLALGNATYILNADGKIAWTYPAGTRDGFVLPDGNILLALSKNKDYPSGGAIEVTRDGKVVWSFKGSQAEVNTVQKLGDGRYMVTEAGAEPRILEVDRDSKVVSQTAIAAQTKNTHLQSRMSRKLPNGNYLVPQLLDKVVREYTPAGKIVWEAKTPETPAECWPFTAIRLPNGNTLSTLTHGAMVVEFDGQGKIVWQLSNADLPTPLLKDPCGAQRLANGNTVITSYGQGKPGEVKMLEVTPDKKLVWTLRDDRKHGIHEFQILDEKGKPATDLK</sequence>
<name>A0A7M2X3G8_9BACT</name>
<dbReference type="EMBL" id="CP063458">
    <property type="protein sequence ID" value="QOV92306.1"/>
    <property type="molecule type" value="Genomic_DNA"/>
</dbReference>
<feature type="domain" description="Pyrrolo-quinoline quinone repeat" evidence="1">
    <location>
        <begin position="76"/>
        <end position="283"/>
    </location>
</feature>
<evidence type="ECO:0000313" key="2">
    <source>
        <dbReference type="EMBL" id="QOV92306.1"/>
    </source>
</evidence>
<dbReference type="InterPro" id="IPR002372">
    <property type="entry name" value="PQQ_rpt_dom"/>
</dbReference>
<dbReference type="Pfam" id="PF13360">
    <property type="entry name" value="PQQ_2"/>
    <property type="match status" value="1"/>
</dbReference>
<organism evidence="2 3">
    <name type="scientific">Humisphaera borealis</name>
    <dbReference type="NCBI Taxonomy" id="2807512"/>
    <lineage>
        <taxon>Bacteria</taxon>
        <taxon>Pseudomonadati</taxon>
        <taxon>Planctomycetota</taxon>
        <taxon>Phycisphaerae</taxon>
        <taxon>Tepidisphaerales</taxon>
        <taxon>Tepidisphaeraceae</taxon>
        <taxon>Humisphaera</taxon>
    </lineage>
</organism>
<dbReference type="Proteomes" id="UP000593765">
    <property type="component" value="Chromosome"/>
</dbReference>
<gene>
    <name evidence="2" type="ORF">IPV69_01760</name>
</gene>
<evidence type="ECO:0000313" key="3">
    <source>
        <dbReference type="Proteomes" id="UP000593765"/>
    </source>
</evidence>
<dbReference type="InterPro" id="IPR015943">
    <property type="entry name" value="WD40/YVTN_repeat-like_dom_sf"/>
</dbReference>
<dbReference type="AlphaFoldDB" id="A0A7M2X3G8"/>
<dbReference type="PANTHER" id="PTHR35340">
    <property type="entry name" value="PQQ ENZYME REPEAT PROTEIN-RELATED"/>
    <property type="match status" value="1"/>
</dbReference>
<dbReference type="SUPFAM" id="SSF50998">
    <property type="entry name" value="Quinoprotein alcohol dehydrogenase-like"/>
    <property type="match status" value="1"/>
</dbReference>
<accession>A0A7M2X3G8</accession>
<dbReference type="InterPro" id="IPR011047">
    <property type="entry name" value="Quinoprotein_ADH-like_sf"/>
</dbReference>
<dbReference type="InterPro" id="IPR053143">
    <property type="entry name" value="Arylsulfate_ST"/>
</dbReference>
<dbReference type="PANTHER" id="PTHR35340:SF5">
    <property type="entry name" value="ASST-DOMAIN-CONTAINING PROTEIN"/>
    <property type="match status" value="1"/>
</dbReference>
<proteinExistence type="predicted"/>
<protein>
    <recommendedName>
        <fullName evidence="1">Pyrrolo-quinoline quinone repeat domain-containing protein</fullName>
    </recommendedName>
</protein>
<dbReference type="Gene3D" id="2.130.10.10">
    <property type="entry name" value="YVTN repeat-like/Quinoprotein amine dehydrogenase"/>
    <property type="match status" value="1"/>
</dbReference>
<reference evidence="2 3" key="1">
    <citation type="submission" date="2020-10" db="EMBL/GenBank/DDBJ databases">
        <title>Wide distribution of Phycisphaera-like planctomycetes from WD2101 soil group in peatlands and genome analysis of the first cultivated representative.</title>
        <authorList>
            <person name="Dedysh S.N."/>
            <person name="Beletsky A.V."/>
            <person name="Ivanova A."/>
            <person name="Kulichevskaya I.S."/>
            <person name="Suzina N.E."/>
            <person name="Philippov D.A."/>
            <person name="Rakitin A.L."/>
            <person name="Mardanov A.V."/>
            <person name="Ravin N.V."/>
        </authorList>
    </citation>
    <scope>NUCLEOTIDE SEQUENCE [LARGE SCALE GENOMIC DNA]</scope>
    <source>
        <strain evidence="2 3">M1803</strain>
    </source>
</reference>
<evidence type="ECO:0000259" key="1">
    <source>
        <dbReference type="Pfam" id="PF13360"/>
    </source>
</evidence>